<evidence type="ECO:0000313" key="1">
    <source>
        <dbReference type="EMBL" id="VFJ78629.1"/>
    </source>
</evidence>
<organism evidence="1">
    <name type="scientific">Candidatus Kentrum sp. FW</name>
    <dbReference type="NCBI Taxonomy" id="2126338"/>
    <lineage>
        <taxon>Bacteria</taxon>
        <taxon>Pseudomonadati</taxon>
        <taxon>Pseudomonadota</taxon>
        <taxon>Gammaproteobacteria</taxon>
        <taxon>Candidatus Kentrum</taxon>
    </lineage>
</organism>
<reference evidence="1" key="1">
    <citation type="submission" date="2019-02" db="EMBL/GenBank/DDBJ databases">
        <authorList>
            <person name="Gruber-Vodicka R. H."/>
            <person name="Seah K. B. B."/>
        </authorList>
    </citation>
    <scope>NUCLEOTIDE SEQUENCE</scope>
    <source>
        <strain evidence="1">BECK_BZ131</strain>
    </source>
</reference>
<protein>
    <recommendedName>
        <fullName evidence="2">Sulfotransferase family protein</fullName>
    </recommendedName>
</protein>
<dbReference type="InterPro" id="IPR040632">
    <property type="entry name" value="Sulfotransfer_4"/>
</dbReference>
<dbReference type="Pfam" id="PF17784">
    <property type="entry name" value="Sulfotransfer_4"/>
    <property type="match status" value="1"/>
</dbReference>
<dbReference type="EMBL" id="CAADFE010000193">
    <property type="protein sequence ID" value="VFJ78629.1"/>
    <property type="molecule type" value="Genomic_DNA"/>
</dbReference>
<sequence length="267" mass="31435">MKNVGLRYLALAGSLPNPTYGSRCFIFQGDGDSLHDRYVRTNTMIKVAVLGFGRTGTMSLKAALEKLGFDKCYHFSNMYFDHPRHAAKWLATSRGQTIDWERLFDGYRATTYLPPGLDISGLLTRYPDIRFILTIRDPERWYRSTRDTLYEYNRLTWYRVLVLRGLGLIKPRLEAVYEIWRLQQETLWNNTFHGRFHDKEFAISVYEGRIEEIKRTVPSERLLVYAIKEGWEPLCRFLEVPEPDTAFPRLNDSDSFIDMRKTVLPWI</sequence>
<dbReference type="PANTHER" id="PTHR36978:SF4">
    <property type="entry name" value="P-LOOP CONTAINING NUCLEOSIDE TRIPHOSPHATE HYDROLASE PROTEIN"/>
    <property type="match status" value="1"/>
</dbReference>
<name>A0A450U4J3_9GAMM</name>
<proteinExistence type="predicted"/>
<dbReference type="InterPro" id="IPR027417">
    <property type="entry name" value="P-loop_NTPase"/>
</dbReference>
<dbReference type="AlphaFoldDB" id="A0A450U4J3"/>
<gene>
    <name evidence="1" type="ORF">BECKFW1821C_GA0114237_11933</name>
</gene>
<evidence type="ECO:0008006" key="2">
    <source>
        <dbReference type="Google" id="ProtNLM"/>
    </source>
</evidence>
<dbReference type="Gene3D" id="3.40.50.300">
    <property type="entry name" value="P-loop containing nucleotide triphosphate hydrolases"/>
    <property type="match status" value="1"/>
</dbReference>
<dbReference type="SUPFAM" id="SSF52540">
    <property type="entry name" value="P-loop containing nucleoside triphosphate hydrolases"/>
    <property type="match status" value="1"/>
</dbReference>
<dbReference type="PANTHER" id="PTHR36978">
    <property type="entry name" value="P-LOOP CONTAINING NUCLEOTIDE TRIPHOSPHATE HYDROLASE"/>
    <property type="match status" value="1"/>
</dbReference>
<accession>A0A450U4J3</accession>